<dbReference type="PANTHER" id="PTHR23162:SF7">
    <property type="entry name" value="PROTEIN BCAP"/>
    <property type="match status" value="1"/>
</dbReference>
<keyword evidence="5 8" id="KW-0175">Coiled coil</keyword>
<feature type="coiled-coil region" evidence="8">
    <location>
        <begin position="90"/>
        <end position="124"/>
    </location>
</feature>
<dbReference type="Ensembl" id="ENSCAFT00040018368.1">
    <property type="protein sequence ID" value="ENSCAFP00040015947.1"/>
    <property type="gene ID" value="ENSCAFG00040009849.1"/>
</dbReference>
<evidence type="ECO:0000256" key="4">
    <source>
        <dbReference type="ARBA" id="ARBA00022490"/>
    </source>
</evidence>
<dbReference type="InterPro" id="IPR026099">
    <property type="entry name" value="Odf2-rel"/>
</dbReference>
<feature type="coiled-coil region" evidence="8">
    <location>
        <begin position="253"/>
        <end position="410"/>
    </location>
</feature>
<reference evidence="9" key="2">
    <citation type="submission" date="2025-08" db="UniProtKB">
        <authorList>
            <consortium name="Ensembl"/>
        </authorList>
    </citation>
    <scope>IDENTIFICATION</scope>
</reference>
<evidence type="ECO:0000256" key="6">
    <source>
        <dbReference type="ARBA" id="ARBA00023212"/>
    </source>
</evidence>
<protein>
    <recommendedName>
        <fullName evidence="11">Outer dense fiber of sperm tails 2 like</fullName>
    </recommendedName>
</protein>
<organism evidence="9 10">
    <name type="scientific">Canis lupus familiaris</name>
    <name type="common">Dog</name>
    <name type="synonym">Canis familiaris</name>
    <dbReference type="NCBI Taxonomy" id="9615"/>
    <lineage>
        <taxon>Eukaryota</taxon>
        <taxon>Metazoa</taxon>
        <taxon>Chordata</taxon>
        <taxon>Craniata</taxon>
        <taxon>Vertebrata</taxon>
        <taxon>Euteleostomi</taxon>
        <taxon>Mammalia</taxon>
        <taxon>Eutheria</taxon>
        <taxon>Laurasiatheria</taxon>
        <taxon>Carnivora</taxon>
        <taxon>Caniformia</taxon>
        <taxon>Canidae</taxon>
        <taxon>Canis</taxon>
    </lineage>
</organism>
<evidence type="ECO:0000256" key="2">
    <source>
        <dbReference type="ARBA" id="ARBA00004138"/>
    </source>
</evidence>
<comment type="subcellular location">
    <subcellularLocation>
        <location evidence="2">Cell projection</location>
        <location evidence="2">Cilium</location>
    </subcellularLocation>
    <subcellularLocation>
        <location evidence="1">Cytoplasm</location>
        <location evidence="1">Cytoskeleton</location>
        <location evidence="1">Microtubule organizing center</location>
        <location evidence="1">Centrosome</location>
        <location evidence="1">Centriole</location>
    </subcellularLocation>
</comment>
<feature type="coiled-coil region" evidence="8">
    <location>
        <begin position="186"/>
        <end position="227"/>
    </location>
</feature>
<comment type="similarity">
    <text evidence="3">Belongs to the ODF2 family.</text>
</comment>
<sequence length="586" mass="68185">MEKPAVDGSHSEELCSHFTTTPENEHLPQAASESHLSCLKQDRLNEETDLEATFKEAELATCSVELFLPLFKDTVEEISFENANLFASSLKKISKQKEILTKELDTFKRVKQALEHLLRKTESQQAGDSLSSMLEKLTHNENENTNLKKRVLEKETYIQELSCLFQNEKANALKANRFSQSVKVVHERLQFQIHKKEAENDKLKEYIKSLETKIAEWNLQVRKNKHEAVAMKESSRQKTIALKKASKIYRQRLKHFTGDMENLTSQIRDQEAKLSETISASNAWKSHYEKIVIEKTELEVQIETMKKQITNLLEDLKKVEDLGKNSCEEILRKLHSIEYENETLNLENTKLKTTLDALKDEVVSVENELLELQEVEKQQKALIEVYKTQIQKLQEAAEMLKSRCGNLLHENNLITKNKNKKLEKVDANHNLLRKLSLEEENYLIQLKCENLKQKLEQMDAENKELEKKLANQEECIKHSNLKFKEKSAEYTALARQLEAALEEGRQKVSEEIEKMSSRERALQMKILDLETELRKKSEEQNQLVCKINSKAQQQEVCLKEIQHSLEKSENQNESIKNYLQFLKTSM</sequence>
<keyword evidence="6" id="KW-0206">Cytoskeleton</keyword>
<accession>A0A8C0YTU4</accession>
<evidence type="ECO:0008006" key="11">
    <source>
        <dbReference type="Google" id="ProtNLM"/>
    </source>
</evidence>
<dbReference type="Proteomes" id="UP000694542">
    <property type="component" value="Chromosome 6"/>
</dbReference>
<dbReference type="GO" id="GO:0005814">
    <property type="term" value="C:centriole"/>
    <property type="evidence" value="ECO:0007669"/>
    <property type="project" value="UniProtKB-SubCell"/>
</dbReference>
<evidence type="ECO:0000313" key="10">
    <source>
        <dbReference type="Proteomes" id="UP000694542"/>
    </source>
</evidence>
<evidence type="ECO:0000256" key="1">
    <source>
        <dbReference type="ARBA" id="ARBA00004114"/>
    </source>
</evidence>
<feature type="coiled-coil region" evidence="8">
    <location>
        <begin position="448"/>
        <end position="585"/>
    </location>
</feature>
<proteinExistence type="inferred from homology"/>
<keyword evidence="4" id="KW-0963">Cytoplasm</keyword>
<name>A0A8C0YTU4_CANLF</name>
<evidence type="ECO:0000256" key="3">
    <source>
        <dbReference type="ARBA" id="ARBA00009316"/>
    </source>
</evidence>
<dbReference type="PANTHER" id="PTHR23162">
    <property type="entry name" value="OUTER DENSE FIBER OF SPERM TAILS 2"/>
    <property type="match status" value="1"/>
</dbReference>
<dbReference type="AlphaFoldDB" id="A0A8C0YTU4"/>
<keyword evidence="7" id="KW-0966">Cell projection</keyword>
<dbReference type="GO" id="GO:0005929">
    <property type="term" value="C:cilium"/>
    <property type="evidence" value="ECO:0007669"/>
    <property type="project" value="UniProtKB-SubCell"/>
</dbReference>
<reference evidence="9" key="1">
    <citation type="submission" date="2018-10" db="EMBL/GenBank/DDBJ databases">
        <title>De novo assembly of a Great Dane genome.</title>
        <authorList>
            <person name="Kidd J.M."/>
            <person name="Pendleton A.L."/>
            <person name="Shen F."/>
            <person name="Emery S."/>
        </authorList>
    </citation>
    <scope>NUCLEOTIDE SEQUENCE [LARGE SCALE GENOMIC DNA]</scope>
    <source>
        <strain evidence="9">Great Dane</strain>
    </source>
</reference>
<evidence type="ECO:0000256" key="7">
    <source>
        <dbReference type="ARBA" id="ARBA00023273"/>
    </source>
</evidence>
<evidence type="ECO:0000256" key="5">
    <source>
        <dbReference type="ARBA" id="ARBA00023054"/>
    </source>
</evidence>
<evidence type="ECO:0000313" key="9">
    <source>
        <dbReference type="Ensembl" id="ENSCAFP00040015947.1"/>
    </source>
</evidence>
<evidence type="ECO:0000256" key="8">
    <source>
        <dbReference type="SAM" id="Coils"/>
    </source>
</evidence>